<keyword evidence="1" id="KW-0032">Aminotransferase</keyword>
<dbReference type="SUPFAM" id="SSF53383">
    <property type="entry name" value="PLP-dependent transferases"/>
    <property type="match status" value="1"/>
</dbReference>
<reference evidence="1 2" key="1">
    <citation type="journal article" date="2015" name="Nature">
        <title>rRNA introns, odd ribosomes, and small enigmatic genomes across a large radiation of phyla.</title>
        <authorList>
            <person name="Brown C.T."/>
            <person name="Hug L.A."/>
            <person name="Thomas B.C."/>
            <person name="Sharon I."/>
            <person name="Castelle C.J."/>
            <person name="Singh A."/>
            <person name="Wilkins M.J."/>
            <person name="Williams K.H."/>
            <person name="Banfield J.F."/>
        </authorList>
    </citation>
    <scope>NUCLEOTIDE SEQUENCE [LARGE SCALE GENOMIC DNA]</scope>
</reference>
<dbReference type="AlphaFoldDB" id="A0A0G0QMV9"/>
<name>A0A0G0QMV9_9BACT</name>
<protein>
    <submittedName>
        <fullName evidence="1">Acetylornithine aminotransferase</fullName>
    </submittedName>
</protein>
<dbReference type="EMBL" id="LBWP01000004">
    <property type="protein sequence ID" value="KKR11705.1"/>
    <property type="molecule type" value="Genomic_DNA"/>
</dbReference>
<comment type="caution">
    <text evidence="1">The sequence shown here is derived from an EMBL/GenBank/DDBJ whole genome shotgun (WGS) entry which is preliminary data.</text>
</comment>
<evidence type="ECO:0000313" key="1">
    <source>
        <dbReference type="EMBL" id="KKR11705.1"/>
    </source>
</evidence>
<sequence length="75" mass="8823">MDLLNLDRKFLGRDGTCVRVEYFKSKGNYIIDSKRKKFIDFLSGWNVGNVGWGVKEIRKEIRDFEGPEYVDPYSL</sequence>
<evidence type="ECO:0000313" key="2">
    <source>
        <dbReference type="Proteomes" id="UP000034246"/>
    </source>
</evidence>
<dbReference type="STRING" id="1618550.UT39_C0004G0064"/>
<proteinExistence type="predicted"/>
<dbReference type="Gene3D" id="3.90.1150.10">
    <property type="entry name" value="Aspartate Aminotransferase, domain 1"/>
    <property type="match status" value="1"/>
</dbReference>
<organism evidence="1 2">
    <name type="scientific">Candidatus Woesebacteria bacterium GW2011_GWA1_39_21</name>
    <dbReference type="NCBI Taxonomy" id="1618550"/>
    <lineage>
        <taxon>Bacteria</taxon>
        <taxon>Candidatus Woeseibacteriota</taxon>
    </lineage>
</organism>
<keyword evidence="1" id="KW-0808">Transferase</keyword>
<gene>
    <name evidence="1" type="ORF">UT39_C0004G0064</name>
</gene>
<dbReference type="Proteomes" id="UP000034246">
    <property type="component" value="Unassembled WGS sequence"/>
</dbReference>
<dbReference type="InterPro" id="IPR015424">
    <property type="entry name" value="PyrdxlP-dep_Trfase"/>
</dbReference>
<accession>A0A0G0QMV9</accession>
<dbReference type="GO" id="GO:0008483">
    <property type="term" value="F:transaminase activity"/>
    <property type="evidence" value="ECO:0007669"/>
    <property type="project" value="UniProtKB-KW"/>
</dbReference>
<dbReference type="InterPro" id="IPR015422">
    <property type="entry name" value="PyrdxlP-dep_Trfase_small"/>
</dbReference>